<organism evidence="10 11">
    <name type="scientific">Cudoniella acicularis</name>
    <dbReference type="NCBI Taxonomy" id="354080"/>
    <lineage>
        <taxon>Eukaryota</taxon>
        <taxon>Fungi</taxon>
        <taxon>Dikarya</taxon>
        <taxon>Ascomycota</taxon>
        <taxon>Pezizomycotina</taxon>
        <taxon>Leotiomycetes</taxon>
        <taxon>Helotiales</taxon>
        <taxon>Tricladiaceae</taxon>
        <taxon>Cudoniella</taxon>
    </lineage>
</organism>
<dbReference type="InterPro" id="IPR020846">
    <property type="entry name" value="MFS_dom"/>
</dbReference>
<protein>
    <recommendedName>
        <fullName evidence="9">Major facilitator superfamily (MFS) profile domain-containing protein</fullName>
    </recommendedName>
</protein>
<feature type="transmembrane region" description="Helical" evidence="8">
    <location>
        <begin position="150"/>
        <end position="168"/>
    </location>
</feature>
<dbReference type="SUPFAM" id="SSF103473">
    <property type="entry name" value="MFS general substrate transporter"/>
    <property type="match status" value="1"/>
</dbReference>
<keyword evidence="6 8" id="KW-0472">Membrane</keyword>
<dbReference type="InterPro" id="IPR036259">
    <property type="entry name" value="MFS_trans_sf"/>
</dbReference>
<name>A0A8H4VPQ6_9HELO</name>
<dbReference type="Gene3D" id="1.20.1250.20">
    <property type="entry name" value="MFS general substrate transporter like domains"/>
    <property type="match status" value="1"/>
</dbReference>
<feature type="transmembrane region" description="Helical" evidence="8">
    <location>
        <begin position="460"/>
        <end position="478"/>
    </location>
</feature>
<evidence type="ECO:0000256" key="1">
    <source>
        <dbReference type="ARBA" id="ARBA00004141"/>
    </source>
</evidence>
<keyword evidence="11" id="KW-1185">Reference proteome</keyword>
<dbReference type="NCBIfam" id="TIGR00879">
    <property type="entry name" value="SP"/>
    <property type="match status" value="1"/>
</dbReference>
<gene>
    <name evidence="10" type="ORF">G7Y89_g14886</name>
</gene>
<dbReference type="OrthoDB" id="6612291at2759"/>
<feature type="transmembrane region" description="Helical" evidence="8">
    <location>
        <begin position="425"/>
        <end position="448"/>
    </location>
</feature>
<dbReference type="PROSITE" id="PS50850">
    <property type="entry name" value="MFS"/>
    <property type="match status" value="1"/>
</dbReference>
<feature type="transmembrane region" description="Helical" evidence="8">
    <location>
        <begin position="247"/>
        <end position="268"/>
    </location>
</feature>
<sequence>MASNTENIRRQSSVTSAPRDDLAIHPEDTVIRRASMAVDNFASLSAEAQDATKAEHEMGLKQALKLYPKAVLWSILLSTAIVMEGYDVVLLNSFYGLPQFNRKYGVPLPDGTFTIPAPWKSGLSNGAQCGEILGLFINGIVSEKFGYRKTMIVSLALMVAFIFIPFFSHNIQTLLVGEILCGIPWGVFQTLTTAYASEVCPVALRAYLCTYVNLCWVIGQFIASGVLRGVLTREDQWAYRIPFAIQWLWPIPILIGVLFAPESPWWLVRQGRTEDAKNALLRLTTRNDPTFNADSTIAMMTHTNEIEKQISAGTGYFDCFKGTDLRRTEIACMTWMVQSICGSTFMGYSTYFYQQAGLPTASAFDLSMGQYALGMIGTVGSWFLMSRAGRRTLYLNGSCVLCILLLIIGLTSIAPSTNLPSRWAIGSMLLIFTFVYDISVGPVCYALVAEMSSTRLKAKTIVLARNFYNIGGIIVNVLTTYQLTPSPSGWGWGAKSGFFWAGSCFLCVVWIYFRLPEPKGRTYGEMDVLFERGISARKFKTIKLDIFRGDHVVPVADGKGDDESEKDGAIVEEKASQMFMERV</sequence>
<feature type="domain" description="Major facilitator superfamily (MFS) profile" evidence="9">
    <location>
        <begin position="73"/>
        <end position="519"/>
    </location>
</feature>
<dbReference type="InterPro" id="IPR003663">
    <property type="entry name" value="Sugar/inositol_transpt"/>
</dbReference>
<evidence type="ECO:0000256" key="6">
    <source>
        <dbReference type="ARBA" id="ARBA00023136"/>
    </source>
</evidence>
<feature type="transmembrane region" description="Helical" evidence="8">
    <location>
        <begin position="368"/>
        <end position="386"/>
    </location>
</feature>
<comment type="caution">
    <text evidence="10">The sequence shown here is derived from an EMBL/GenBank/DDBJ whole genome shotgun (WGS) entry which is preliminary data.</text>
</comment>
<feature type="transmembrane region" description="Helical" evidence="8">
    <location>
        <begin position="393"/>
        <end position="413"/>
    </location>
</feature>
<evidence type="ECO:0000256" key="2">
    <source>
        <dbReference type="ARBA" id="ARBA00010992"/>
    </source>
</evidence>
<dbReference type="PANTHER" id="PTHR48022:SF76">
    <property type="entry name" value="MALTOSE PERMEASE, PUTATIVE (AFU_ORTHOLOGUE AFUA_8G07240)-RELATED"/>
    <property type="match status" value="1"/>
</dbReference>
<comment type="subcellular location">
    <subcellularLocation>
        <location evidence="1">Membrane</location>
        <topology evidence="1">Multi-pass membrane protein</topology>
    </subcellularLocation>
</comment>
<dbReference type="EMBL" id="JAAMPI010002095">
    <property type="protein sequence ID" value="KAF4618416.1"/>
    <property type="molecule type" value="Genomic_DNA"/>
</dbReference>
<feature type="transmembrane region" description="Helical" evidence="8">
    <location>
        <begin position="208"/>
        <end position="227"/>
    </location>
</feature>
<dbReference type="InterPro" id="IPR050360">
    <property type="entry name" value="MFS_Sugar_Transporters"/>
</dbReference>
<keyword evidence="4 8" id="KW-0812">Transmembrane</keyword>
<evidence type="ECO:0000256" key="7">
    <source>
        <dbReference type="RuleBase" id="RU003346"/>
    </source>
</evidence>
<dbReference type="GO" id="GO:0005351">
    <property type="term" value="F:carbohydrate:proton symporter activity"/>
    <property type="evidence" value="ECO:0007669"/>
    <property type="project" value="TreeGrafter"/>
</dbReference>
<proteinExistence type="inferred from homology"/>
<feature type="transmembrane region" description="Helical" evidence="8">
    <location>
        <begin position="330"/>
        <end position="348"/>
    </location>
</feature>
<dbReference type="InterPro" id="IPR005829">
    <property type="entry name" value="Sugar_transporter_CS"/>
</dbReference>
<evidence type="ECO:0000256" key="5">
    <source>
        <dbReference type="ARBA" id="ARBA00022989"/>
    </source>
</evidence>
<comment type="similarity">
    <text evidence="2 7">Belongs to the major facilitator superfamily. Sugar transporter (TC 2.A.1.1) family.</text>
</comment>
<dbReference type="FunFam" id="1.20.1250.20:FF:000149">
    <property type="entry name" value="MFS transporter, SP family, general alpha glucoside:H+ symporter"/>
    <property type="match status" value="1"/>
</dbReference>
<evidence type="ECO:0000256" key="8">
    <source>
        <dbReference type="SAM" id="Phobius"/>
    </source>
</evidence>
<keyword evidence="5 8" id="KW-1133">Transmembrane helix</keyword>
<feature type="transmembrane region" description="Helical" evidence="8">
    <location>
        <begin position="498"/>
        <end position="515"/>
    </location>
</feature>
<dbReference type="InterPro" id="IPR005828">
    <property type="entry name" value="MFS_sugar_transport-like"/>
</dbReference>
<accession>A0A8H4VPQ6</accession>
<evidence type="ECO:0000313" key="10">
    <source>
        <dbReference type="EMBL" id="KAF4618416.1"/>
    </source>
</evidence>
<keyword evidence="3 7" id="KW-0813">Transport</keyword>
<evidence type="ECO:0000259" key="9">
    <source>
        <dbReference type="PROSITE" id="PS50850"/>
    </source>
</evidence>
<dbReference type="AlphaFoldDB" id="A0A8H4VPQ6"/>
<dbReference type="PROSITE" id="PS00217">
    <property type="entry name" value="SUGAR_TRANSPORT_2"/>
    <property type="match status" value="1"/>
</dbReference>
<dbReference type="Proteomes" id="UP000566819">
    <property type="component" value="Unassembled WGS sequence"/>
</dbReference>
<dbReference type="PANTHER" id="PTHR48022">
    <property type="entry name" value="PLASTIDIC GLUCOSE TRANSPORTER 4"/>
    <property type="match status" value="1"/>
</dbReference>
<dbReference type="Pfam" id="PF00083">
    <property type="entry name" value="Sugar_tr"/>
    <property type="match status" value="1"/>
</dbReference>
<reference evidence="10 11" key="1">
    <citation type="submission" date="2020-03" db="EMBL/GenBank/DDBJ databases">
        <title>Draft Genome Sequence of Cudoniella acicularis.</title>
        <authorList>
            <person name="Buettner E."/>
            <person name="Kellner H."/>
        </authorList>
    </citation>
    <scope>NUCLEOTIDE SEQUENCE [LARGE SCALE GENOMIC DNA]</scope>
    <source>
        <strain evidence="10 11">DSM 108380</strain>
    </source>
</reference>
<evidence type="ECO:0000256" key="3">
    <source>
        <dbReference type="ARBA" id="ARBA00022448"/>
    </source>
</evidence>
<dbReference type="GO" id="GO:0016020">
    <property type="term" value="C:membrane"/>
    <property type="evidence" value="ECO:0007669"/>
    <property type="project" value="UniProtKB-SubCell"/>
</dbReference>
<evidence type="ECO:0000256" key="4">
    <source>
        <dbReference type="ARBA" id="ARBA00022692"/>
    </source>
</evidence>
<feature type="transmembrane region" description="Helical" evidence="8">
    <location>
        <begin position="174"/>
        <end position="196"/>
    </location>
</feature>
<evidence type="ECO:0000313" key="11">
    <source>
        <dbReference type="Proteomes" id="UP000566819"/>
    </source>
</evidence>